<dbReference type="GO" id="GO:0004585">
    <property type="term" value="F:ornithine carbamoyltransferase activity"/>
    <property type="evidence" value="ECO:0007669"/>
    <property type="project" value="UniProtKB-EC"/>
</dbReference>
<keyword evidence="3" id="KW-0808">Transferase</keyword>
<evidence type="ECO:0000256" key="3">
    <source>
        <dbReference type="ARBA" id="ARBA00022679"/>
    </source>
</evidence>
<proteinExistence type="inferred from homology"/>
<organism evidence="5">
    <name type="scientific">Timema cristinae</name>
    <name type="common">Walking stick</name>
    <dbReference type="NCBI Taxonomy" id="61476"/>
    <lineage>
        <taxon>Eukaryota</taxon>
        <taxon>Metazoa</taxon>
        <taxon>Ecdysozoa</taxon>
        <taxon>Arthropoda</taxon>
        <taxon>Hexapoda</taxon>
        <taxon>Insecta</taxon>
        <taxon>Pterygota</taxon>
        <taxon>Neoptera</taxon>
        <taxon>Polyneoptera</taxon>
        <taxon>Phasmatodea</taxon>
        <taxon>Timematodea</taxon>
        <taxon>Timematoidea</taxon>
        <taxon>Timematidae</taxon>
        <taxon>Timema</taxon>
    </lineage>
</organism>
<dbReference type="InterPro" id="IPR036901">
    <property type="entry name" value="Asp/Orn_carbamoylTrfase_sf"/>
</dbReference>
<gene>
    <name evidence="5" type="ORF">TCEB3V08_LOCUS7062</name>
</gene>
<evidence type="ECO:0000256" key="2">
    <source>
        <dbReference type="ARBA" id="ARBA00013007"/>
    </source>
</evidence>
<dbReference type="AlphaFoldDB" id="A0A7R9GZU7"/>
<dbReference type="GO" id="GO:0042450">
    <property type="term" value="P:L-arginine biosynthetic process via ornithine"/>
    <property type="evidence" value="ECO:0007669"/>
    <property type="project" value="TreeGrafter"/>
</dbReference>
<dbReference type="SUPFAM" id="SSF53671">
    <property type="entry name" value="Aspartate/ornithine carbamoyltransferase"/>
    <property type="match status" value="2"/>
</dbReference>
<protein>
    <recommendedName>
        <fullName evidence="2">ornithine carbamoyltransferase</fullName>
        <ecNumber evidence="2">2.1.3.3</ecNumber>
    </recommendedName>
</protein>
<name>A0A7R9GZU7_TIMCR</name>
<dbReference type="InterPro" id="IPR006130">
    <property type="entry name" value="Asp/Orn_carbamoylTrfase"/>
</dbReference>
<reference evidence="5" key="1">
    <citation type="submission" date="2020-11" db="EMBL/GenBank/DDBJ databases">
        <authorList>
            <person name="Tran Van P."/>
        </authorList>
    </citation>
    <scope>NUCLEOTIDE SEQUENCE</scope>
</reference>
<dbReference type="GO" id="GO:0016597">
    <property type="term" value="F:amino acid binding"/>
    <property type="evidence" value="ECO:0007669"/>
    <property type="project" value="InterPro"/>
</dbReference>
<dbReference type="PRINTS" id="PR00100">
    <property type="entry name" value="AOTCASE"/>
</dbReference>
<dbReference type="EMBL" id="OC318893">
    <property type="protein sequence ID" value="CAD7403586.1"/>
    <property type="molecule type" value="Genomic_DNA"/>
</dbReference>
<dbReference type="PANTHER" id="PTHR45753:SF3">
    <property type="entry name" value="ORNITHINE TRANSCARBAMYLASE, MITOCHONDRIAL"/>
    <property type="match status" value="1"/>
</dbReference>
<comment type="similarity">
    <text evidence="1">Belongs to the aspartate/ornithine carbamoyltransferase superfamily. OTCase family.</text>
</comment>
<evidence type="ECO:0000256" key="1">
    <source>
        <dbReference type="ARBA" id="ARBA00007805"/>
    </source>
</evidence>
<dbReference type="EC" id="2.1.3.3" evidence="2"/>
<dbReference type="GO" id="GO:0019240">
    <property type="term" value="P:citrulline biosynthetic process"/>
    <property type="evidence" value="ECO:0007669"/>
    <property type="project" value="TreeGrafter"/>
</dbReference>
<evidence type="ECO:0000313" key="5">
    <source>
        <dbReference type="EMBL" id="CAD7403586.1"/>
    </source>
</evidence>
<evidence type="ECO:0000259" key="4">
    <source>
        <dbReference type="Pfam" id="PF02729"/>
    </source>
</evidence>
<accession>A0A7R9GZU7</accession>
<sequence length="377" mass="42063">MELQHTKKLADVTEEARIFFRELKALIWTAIDLKTGNQAEGYRCSHLLDDRSVVVLFAHPNARMQTTLNTAIQKLGATATTIVDLNWESKQCTEELGRFLSHLADLVCVQGEFNSSVEKIADDASVPVLSLGCCLHSTLQVLTDLMTLQEHFGRLKGLRVGWVGPACPLLNTYLLLLPRFGVDMNFSSSPCAGLGSSPRCLDGAFKYCKHHNTELKEFYTVAEVIRGYTRDKSLPTSIQSNSSATGVSSDVSIRTTLYALASSTQLQGILEQELDKLGIVHVIVTTTHNNRTLAITEKEVDHADPEWVLLHSLPRSGTEVCDSIFYSDRSLMLKSVANMVWMAQSIFTKLMTEYFQEIPMPDFDGEHLKRTMKKNIC</sequence>
<dbReference type="Pfam" id="PF02729">
    <property type="entry name" value="OTCace_N"/>
    <property type="match status" value="1"/>
</dbReference>
<dbReference type="PANTHER" id="PTHR45753">
    <property type="entry name" value="ORNITHINE CARBAMOYLTRANSFERASE, MITOCHONDRIAL"/>
    <property type="match status" value="1"/>
</dbReference>
<feature type="domain" description="Aspartate/ornithine carbamoyltransferase carbamoyl-P binding" evidence="4">
    <location>
        <begin position="21"/>
        <end position="150"/>
    </location>
</feature>
<dbReference type="InterPro" id="IPR006132">
    <property type="entry name" value="Asp/Orn_carbamoyltranf_P-bd"/>
</dbReference>
<dbReference type="Gene3D" id="3.40.50.1370">
    <property type="entry name" value="Aspartate/ornithine carbamoyltransferase"/>
    <property type="match status" value="3"/>
</dbReference>